<dbReference type="Proteomes" id="UP001443914">
    <property type="component" value="Unassembled WGS sequence"/>
</dbReference>
<accession>A0AAW1H860</accession>
<name>A0AAW1H860_SAPOF</name>
<proteinExistence type="predicted"/>
<dbReference type="PANTHER" id="PTHR31366">
    <property type="entry name" value="UPF0739 PROTEIN C1ORF74"/>
    <property type="match status" value="1"/>
</dbReference>
<reference evidence="1" key="1">
    <citation type="submission" date="2024-03" db="EMBL/GenBank/DDBJ databases">
        <title>WGS assembly of Saponaria officinalis var. Norfolk2.</title>
        <authorList>
            <person name="Jenkins J."/>
            <person name="Shu S."/>
            <person name="Grimwood J."/>
            <person name="Barry K."/>
            <person name="Goodstein D."/>
            <person name="Schmutz J."/>
            <person name="Leebens-Mack J."/>
            <person name="Osbourn A."/>
        </authorList>
    </citation>
    <scope>NUCLEOTIDE SEQUENCE [LARGE SCALE GENOMIC DNA]</scope>
    <source>
        <strain evidence="1">JIC</strain>
    </source>
</reference>
<dbReference type="AlphaFoldDB" id="A0AAW1H860"/>
<dbReference type="InterPro" id="IPR027850">
    <property type="entry name" value="DUF4504"/>
</dbReference>
<protein>
    <submittedName>
        <fullName evidence="1">Uncharacterized protein</fullName>
    </submittedName>
</protein>
<dbReference type="EMBL" id="JBDFQZ010000012">
    <property type="protein sequence ID" value="KAK9672242.1"/>
    <property type="molecule type" value="Genomic_DNA"/>
</dbReference>
<evidence type="ECO:0000313" key="2">
    <source>
        <dbReference type="Proteomes" id="UP001443914"/>
    </source>
</evidence>
<dbReference type="Pfam" id="PF14953">
    <property type="entry name" value="DUF4504"/>
    <property type="match status" value="1"/>
</dbReference>
<evidence type="ECO:0000313" key="1">
    <source>
        <dbReference type="EMBL" id="KAK9672242.1"/>
    </source>
</evidence>
<sequence length="305" mass="34756">MEGAEAEEEVIKALNYALSHIKWRLKSSSKRRLEIDVLALCSKMRPVVMVDYGGKMPELQDRLCSLFELLHKESTIFQQLRVMVIEDMIYVVNVQEFAEYVAWSLSSDAKQFFVDLEQDPPKMIQADDQTSAVEGFVSVCRLFSAVFTTDGVNDNAVLEQSKDHSKSAESSSNDTISELSVVLNLSSCLQDYQITIPTLNGWLLGYPVIYLFGKDHISDAIYNLSTKPLHLFRVLFRRNSSHTSPSSLEELMSFSVPYDLSMNGRNEPWAETFWLQVKAKQEKCKHVWRSLQMEVGECYPQAIAL</sequence>
<dbReference type="PANTHER" id="PTHR31366:SF2">
    <property type="entry name" value="UPF0739 PROTEIN C1ORF74"/>
    <property type="match status" value="1"/>
</dbReference>
<organism evidence="1 2">
    <name type="scientific">Saponaria officinalis</name>
    <name type="common">Common soapwort</name>
    <name type="synonym">Lychnis saponaria</name>
    <dbReference type="NCBI Taxonomy" id="3572"/>
    <lineage>
        <taxon>Eukaryota</taxon>
        <taxon>Viridiplantae</taxon>
        <taxon>Streptophyta</taxon>
        <taxon>Embryophyta</taxon>
        <taxon>Tracheophyta</taxon>
        <taxon>Spermatophyta</taxon>
        <taxon>Magnoliopsida</taxon>
        <taxon>eudicotyledons</taxon>
        <taxon>Gunneridae</taxon>
        <taxon>Pentapetalae</taxon>
        <taxon>Caryophyllales</taxon>
        <taxon>Caryophyllaceae</taxon>
        <taxon>Caryophylleae</taxon>
        <taxon>Saponaria</taxon>
    </lineage>
</organism>
<gene>
    <name evidence="1" type="ORF">RND81_12G086500</name>
</gene>
<comment type="caution">
    <text evidence="1">The sequence shown here is derived from an EMBL/GenBank/DDBJ whole genome shotgun (WGS) entry which is preliminary data.</text>
</comment>
<keyword evidence="2" id="KW-1185">Reference proteome</keyword>